<evidence type="ECO:0000259" key="3">
    <source>
        <dbReference type="SMART" id="SM00642"/>
    </source>
</evidence>
<dbReference type="SUPFAM" id="SSF51445">
    <property type="entry name" value="(Trans)glycosidases"/>
    <property type="match status" value="1"/>
</dbReference>
<dbReference type="SMART" id="SM00642">
    <property type="entry name" value="Aamy"/>
    <property type="match status" value="1"/>
</dbReference>
<keyword evidence="5" id="KW-0378">Hydrolase</keyword>
<dbReference type="Gene3D" id="3.90.400.10">
    <property type="entry name" value="Oligo-1,6-glucosidase, Domain 2"/>
    <property type="match status" value="1"/>
</dbReference>
<dbReference type="InterPro" id="IPR017853">
    <property type="entry name" value="GH"/>
</dbReference>
<dbReference type="GO" id="GO:0004558">
    <property type="term" value="F:alpha-1,4-glucosidase activity"/>
    <property type="evidence" value="ECO:0007669"/>
    <property type="project" value="UniProtKB-EC"/>
</dbReference>
<dbReference type="GO" id="GO:0009313">
    <property type="term" value="P:oligosaccharide catabolic process"/>
    <property type="evidence" value="ECO:0007669"/>
    <property type="project" value="TreeGrafter"/>
</dbReference>
<evidence type="ECO:0000313" key="6">
    <source>
        <dbReference type="Proteomes" id="UP000008394"/>
    </source>
</evidence>
<dbReference type="PANTHER" id="PTHR10357:SF179">
    <property type="entry name" value="NEUTRAL AND BASIC AMINO ACID TRANSPORT PROTEIN RBAT"/>
    <property type="match status" value="1"/>
</dbReference>
<dbReference type="Pfam" id="PF00128">
    <property type="entry name" value="Alpha-amylase"/>
    <property type="match status" value="1"/>
</dbReference>
<protein>
    <submittedName>
        <fullName evidence="5">Alpha-glucosidase</fullName>
        <ecNumber evidence="5">3.2.1.20</ecNumber>
    </submittedName>
</protein>
<proteinExistence type="inferred from homology"/>
<dbReference type="AlphaFoldDB" id="A0A806FKW0"/>
<dbReference type="EC" id="3.2.1.20" evidence="5"/>
<sequence>MQAFAHDLQTWAFRTALRLQTTRRGDRANGITMVPEFVSKNKKRASMTANNMHDDWWKQAVVYQVYPRSFRDANGDGLGDIAGITEQVPYLKHLGVDAIWLSPFYPSELADGGYDVIDYRNVDPRLGTLEDFDELVTALHAHGMKIVVDIVPNHTSNMHEWFQAALTAEPGSPERDRYIFREGRGEHGELPPNDWQSLFGGPAWQRVADGQWYLHIFTVEQPDLNWKNPEVHEDFKKTLRFWSDRGVDGFRIDVAHGLAKDLDSKPLAEMDADCVFDTDNRNGNNPLWDRAEVHDIYREWNAVFNEYRPARFAVGEAWVIPEHQHLYAREGELGQVFNFEFAKANWNAAAFKVAIEDGIRSAHDAESTTTWVMSNHDVVRHASRYGLPQVPTTGYHELPNDWLLRDGTTYIEDRDLGARRARAAILMELGLPGSVYVYQGEELGLPEVANIPWNHLEDPIAFHTDHAGAQKGRDGCRVPLPWRADDEPRPADWDPLFGTGASFGFSDAPADGSAPADPHLPQPLWYKQYAADKQMADDTSMFNLYRQAMQFRQEHLTPSDDTDDITWLPGTDFNAHNAEVVAYTRPCTGEGDGTFACIVNFGPDPIDLPAGTVVLSSEPLDEPHKLSADTAVWMLLP</sequence>
<evidence type="ECO:0000313" key="4">
    <source>
        <dbReference type="EMBL" id="AEK30585.1"/>
    </source>
</evidence>
<dbReference type="EMBL" id="CP002915">
    <property type="protein sequence ID" value="AEK30585.1"/>
    <property type="molecule type" value="Genomic_DNA"/>
</dbReference>
<evidence type="ECO:0000256" key="2">
    <source>
        <dbReference type="ARBA" id="ARBA00023180"/>
    </source>
</evidence>
<dbReference type="CDD" id="cd11332">
    <property type="entry name" value="AmyAc_OligoGlu_TS"/>
    <property type="match status" value="1"/>
</dbReference>
<dbReference type="FunFam" id="3.90.400.10:FF:000001">
    <property type="entry name" value="Maltase A3, isoform A"/>
    <property type="match status" value="1"/>
</dbReference>
<feature type="domain" description="Glycosyl hydrolase family 13 catalytic" evidence="3">
    <location>
        <begin position="64"/>
        <end position="477"/>
    </location>
</feature>
<organism evidence="5 6">
    <name type="scientific">Bifidobacterium animalis subsp. lactis CNCM I-2494</name>
    <dbReference type="NCBI Taxonomy" id="1042403"/>
    <lineage>
        <taxon>Bacteria</taxon>
        <taxon>Bacillati</taxon>
        <taxon>Actinomycetota</taxon>
        <taxon>Actinomycetes</taxon>
        <taxon>Bifidobacteriales</taxon>
        <taxon>Bifidobacteriaceae</taxon>
        <taxon>Bifidobacterium</taxon>
    </lineage>
</organism>
<comment type="similarity">
    <text evidence="1">Belongs to the glycosyl hydrolase 13 family.</text>
</comment>
<dbReference type="KEGG" id="bnm:BALAC2494_01923"/>
<dbReference type="EMBL" id="CP002915">
    <property type="protein sequence ID" value="AEK31039.1"/>
    <property type="molecule type" value="Genomic_DNA"/>
</dbReference>
<dbReference type="Gene3D" id="3.20.20.80">
    <property type="entry name" value="Glycosidases"/>
    <property type="match status" value="2"/>
</dbReference>
<dbReference type="Proteomes" id="UP000008394">
    <property type="component" value="Chromosome"/>
</dbReference>
<dbReference type="GO" id="GO:0004556">
    <property type="term" value="F:alpha-amylase activity"/>
    <property type="evidence" value="ECO:0007669"/>
    <property type="project" value="TreeGrafter"/>
</dbReference>
<keyword evidence="5" id="KW-0326">Glycosidase</keyword>
<gene>
    <name evidence="4" type="ORF">BALAC2494_01923</name>
    <name evidence="5" type="ORF">BALAC2494_02078</name>
</gene>
<reference evidence="5" key="2">
    <citation type="submission" date="2011-07" db="EMBL/GenBank/DDBJ databases">
        <authorList>
            <person name="McNulty N.P."/>
        </authorList>
    </citation>
    <scope>NUCLEOTIDE SEQUENCE</scope>
    <source>
        <strain evidence="5">CNCM I-2494</strain>
    </source>
</reference>
<dbReference type="PANTHER" id="PTHR10357">
    <property type="entry name" value="ALPHA-AMYLASE FAMILY MEMBER"/>
    <property type="match status" value="1"/>
</dbReference>
<dbReference type="KEGG" id="bnm:BALAC2494_02078"/>
<accession>A0A806FKW0</accession>
<evidence type="ECO:0000256" key="1">
    <source>
        <dbReference type="ARBA" id="ARBA00008061"/>
    </source>
</evidence>
<name>A0A806FKW0_BIFAN</name>
<dbReference type="InterPro" id="IPR006047">
    <property type="entry name" value="GH13_cat_dom"/>
</dbReference>
<evidence type="ECO:0000313" key="5">
    <source>
        <dbReference type="EMBL" id="AEK31039.1"/>
    </source>
</evidence>
<reference evidence="5 6" key="1">
    <citation type="journal article" date="2011" name="J. Bacteriol.">
        <title>Genome Sequence of the Probiotic Strain Bifidobacterium animalis subsp. lactis CNCM I-2494.</title>
        <authorList>
            <person name="Chervaux C."/>
            <person name="Grimaldi C."/>
            <person name="Bolotin A."/>
            <person name="Quinquis B."/>
            <person name="Legrain-Raspaud S."/>
            <person name="van Hylckama Vlieg J.E."/>
            <person name="Denariaz G."/>
            <person name="Smokvina T."/>
        </authorList>
    </citation>
    <scope>NUCLEOTIDE SEQUENCE [LARGE SCALE GENOMIC DNA]</scope>
    <source>
        <strain evidence="5 6">CNCM I-2494</strain>
    </source>
</reference>
<dbReference type="InterPro" id="IPR045857">
    <property type="entry name" value="O16G_dom_2"/>
</dbReference>
<keyword evidence="2" id="KW-0325">Glycoprotein</keyword>